<dbReference type="SUPFAM" id="SSF51182">
    <property type="entry name" value="RmlC-like cupins"/>
    <property type="match status" value="1"/>
</dbReference>
<dbReference type="InterPro" id="IPR014710">
    <property type="entry name" value="RmlC-like_jellyroll"/>
</dbReference>
<sequence>MTTPVILTPLRRIPTPGGDVRHALKRSDPGFSDFGEAYFSTVDQGTVKGWKRHRRMTLNLVVVVGEIRFVVHDGAGDIFTVNLTPSRPDDYARLTVPPSLWVAFGGVGRGLNMLLNVADIEHDPTESEVQPMNAWTWSWS</sequence>
<comment type="caution">
    <text evidence="1">The sequence shown here is derived from an EMBL/GenBank/DDBJ whole genome shotgun (WGS) entry which is preliminary data.</text>
</comment>
<dbReference type="InterPro" id="IPR011051">
    <property type="entry name" value="RmlC_Cupin_sf"/>
</dbReference>
<proteinExistence type="predicted"/>
<evidence type="ECO:0000313" key="2">
    <source>
        <dbReference type="Proteomes" id="UP000036471"/>
    </source>
</evidence>
<protein>
    <submittedName>
        <fullName evidence="1">dTDP-4-dehydrorhamnose 3,5-epimerase</fullName>
    </submittedName>
</protein>
<dbReference type="EMBL" id="JTHG01000161">
    <property type="protein sequence ID" value="KMO20909.1"/>
    <property type="molecule type" value="Genomic_DNA"/>
</dbReference>
<accession>A0ABR5H8H4</accession>
<organism evidence="1 2">
    <name type="scientific">Methylobacterium indicum</name>
    <dbReference type="NCBI Taxonomy" id="1775910"/>
    <lineage>
        <taxon>Bacteria</taxon>
        <taxon>Pseudomonadati</taxon>
        <taxon>Pseudomonadota</taxon>
        <taxon>Alphaproteobacteria</taxon>
        <taxon>Hyphomicrobiales</taxon>
        <taxon>Methylobacteriaceae</taxon>
        <taxon>Methylobacterium</taxon>
    </lineage>
</organism>
<gene>
    <name evidence="1" type="ORF">QR79_17430</name>
</gene>
<reference evidence="1 2" key="1">
    <citation type="submission" date="2014-11" db="EMBL/GenBank/DDBJ databases">
        <title>Comparative genomics of Methylobacterium species.</title>
        <authorList>
            <person name="Chaudhry V."/>
            <person name="Patil P.B."/>
        </authorList>
    </citation>
    <scope>NUCLEOTIDE SEQUENCE [LARGE SCALE GENOMIC DNA]</scope>
    <source>
        <strain evidence="1 2">SE3.6</strain>
    </source>
</reference>
<evidence type="ECO:0000313" key="1">
    <source>
        <dbReference type="EMBL" id="KMO20909.1"/>
    </source>
</evidence>
<dbReference type="Proteomes" id="UP000036471">
    <property type="component" value="Unassembled WGS sequence"/>
</dbReference>
<name>A0ABR5H8H4_9HYPH</name>
<dbReference type="Gene3D" id="2.60.120.10">
    <property type="entry name" value="Jelly Rolls"/>
    <property type="match status" value="1"/>
</dbReference>
<keyword evidence="2" id="KW-1185">Reference proteome</keyword>